<feature type="compositionally biased region" description="Basic and acidic residues" evidence="1">
    <location>
        <begin position="26"/>
        <end position="35"/>
    </location>
</feature>
<dbReference type="AlphaFoldDB" id="A0A183ACN5"/>
<keyword evidence="3" id="KW-1185">Reference proteome</keyword>
<evidence type="ECO:0000256" key="1">
    <source>
        <dbReference type="SAM" id="MobiDB-lite"/>
    </source>
</evidence>
<reference evidence="2 3" key="2">
    <citation type="submission" date="2018-11" db="EMBL/GenBank/DDBJ databases">
        <authorList>
            <consortium name="Pathogen Informatics"/>
        </authorList>
    </citation>
    <scope>NUCLEOTIDE SEQUENCE [LARGE SCALE GENOMIC DNA]</scope>
    <source>
        <strain evidence="2 3">Egypt</strain>
    </source>
</reference>
<evidence type="ECO:0000313" key="2">
    <source>
        <dbReference type="EMBL" id="VDP73471.1"/>
    </source>
</evidence>
<name>A0A183ACN5_9TREM</name>
<feature type="compositionally biased region" description="Basic and acidic residues" evidence="1">
    <location>
        <begin position="47"/>
        <end position="56"/>
    </location>
</feature>
<proteinExistence type="predicted"/>
<protein>
    <submittedName>
        <fullName evidence="4">BLVR domain-containing protein</fullName>
    </submittedName>
</protein>
<evidence type="ECO:0000313" key="4">
    <source>
        <dbReference type="WBParaSite" id="ECPE_0000473201-mRNA-1"/>
    </source>
</evidence>
<accession>A0A183ACN5</accession>
<organism evidence="4">
    <name type="scientific">Echinostoma caproni</name>
    <dbReference type="NCBI Taxonomy" id="27848"/>
    <lineage>
        <taxon>Eukaryota</taxon>
        <taxon>Metazoa</taxon>
        <taxon>Spiralia</taxon>
        <taxon>Lophotrochozoa</taxon>
        <taxon>Platyhelminthes</taxon>
        <taxon>Trematoda</taxon>
        <taxon>Digenea</taxon>
        <taxon>Plagiorchiida</taxon>
        <taxon>Echinostomata</taxon>
        <taxon>Echinostomatoidea</taxon>
        <taxon>Echinostomatidae</taxon>
        <taxon>Echinostoma</taxon>
    </lineage>
</organism>
<dbReference type="EMBL" id="UZAN01041578">
    <property type="protein sequence ID" value="VDP73471.1"/>
    <property type="molecule type" value="Genomic_DNA"/>
</dbReference>
<gene>
    <name evidence="2" type="ORF">ECPE_LOCUS4720</name>
</gene>
<reference evidence="4" key="1">
    <citation type="submission" date="2016-06" db="UniProtKB">
        <authorList>
            <consortium name="WormBaseParasite"/>
        </authorList>
    </citation>
    <scope>IDENTIFICATION</scope>
</reference>
<sequence>MDLDPLYSANRECSRIPKNKAVGSTDKPDQPKEMKPQVAKRKKPSRKEKSGSDAKTKGKAARCSSGEGRGDQG</sequence>
<dbReference type="Proteomes" id="UP000272942">
    <property type="component" value="Unassembled WGS sequence"/>
</dbReference>
<feature type="region of interest" description="Disordered" evidence="1">
    <location>
        <begin position="1"/>
        <end position="73"/>
    </location>
</feature>
<evidence type="ECO:0000313" key="3">
    <source>
        <dbReference type="Proteomes" id="UP000272942"/>
    </source>
</evidence>
<dbReference type="WBParaSite" id="ECPE_0000473201-mRNA-1">
    <property type="protein sequence ID" value="ECPE_0000473201-mRNA-1"/>
    <property type="gene ID" value="ECPE_0000473201"/>
</dbReference>